<evidence type="ECO:0000256" key="3">
    <source>
        <dbReference type="ARBA" id="ARBA00022490"/>
    </source>
</evidence>
<evidence type="ECO:0000256" key="1">
    <source>
        <dbReference type="ARBA" id="ARBA00004123"/>
    </source>
</evidence>
<dbReference type="InterPro" id="IPR056277">
    <property type="entry name" value="PPIase_AIP"/>
</dbReference>
<reference evidence="8 9" key="1">
    <citation type="submission" date="2024-05" db="EMBL/GenBank/DDBJ databases">
        <title>Genome sequencing and assembly of Indian major carp, Cirrhinus mrigala (Hamilton, 1822).</title>
        <authorList>
            <person name="Mohindra V."/>
            <person name="Chowdhury L.M."/>
            <person name="Lal K."/>
            <person name="Jena J.K."/>
        </authorList>
    </citation>
    <scope>NUCLEOTIDE SEQUENCE [LARGE SCALE GENOMIC DNA]</scope>
    <source>
        <strain evidence="8">CM1030</strain>
        <tissue evidence="8">Blood</tissue>
    </source>
</reference>
<feature type="non-terminal residue" evidence="8">
    <location>
        <position position="63"/>
    </location>
</feature>
<keyword evidence="6" id="KW-0539">Nucleus</keyword>
<evidence type="ECO:0000313" key="9">
    <source>
        <dbReference type="Proteomes" id="UP001529510"/>
    </source>
</evidence>
<dbReference type="Pfam" id="PF23322">
    <property type="entry name" value="PPIase_AIP"/>
    <property type="match status" value="1"/>
</dbReference>
<evidence type="ECO:0000256" key="4">
    <source>
        <dbReference type="ARBA" id="ARBA00022737"/>
    </source>
</evidence>
<evidence type="ECO:0000313" key="8">
    <source>
        <dbReference type="EMBL" id="KAL0174490.1"/>
    </source>
</evidence>
<keyword evidence="4" id="KW-0677">Repeat</keyword>
<gene>
    <name evidence="8" type="ORF">M9458_030458</name>
</gene>
<dbReference type="Gene3D" id="3.10.50.40">
    <property type="match status" value="1"/>
</dbReference>
<dbReference type="GO" id="GO:0005634">
    <property type="term" value="C:nucleus"/>
    <property type="evidence" value="ECO:0007669"/>
    <property type="project" value="UniProtKB-SubCell"/>
</dbReference>
<dbReference type="PANTHER" id="PTHR11242:SF2">
    <property type="entry name" value="ARYL-HYDROCARBON-INTERACTING PROTEIN-LIKE 1"/>
    <property type="match status" value="1"/>
</dbReference>
<keyword evidence="3" id="KW-0963">Cytoplasm</keyword>
<protein>
    <recommendedName>
        <fullName evidence="7">AIP/AIPL N-terminal FKBP-type PPIase domain-containing protein</fullName>
    </recommendedName>
</protein>
<comment type="caution">
    <text evidence="8">The sequence shown here is derived from an EMBL/GenBank/DDBJ whole genome shotgun (WGS) entry which is preliminary data.</text>
</comment>
<name>A0ABD0PL60_CIRMR</name>
<dbReference type="InterPro" id="IPR039663">
    <property type="entry name" value="AIP/AIPL1/TTC9"/>
</dbReference>
<proteinExistence type="predicted"/>
<dbReference type="Proteomes" id="UP001529510">
    <property type="component" value="Unassembled WGS sequence"/>
</dbReference>
<comment type="subcellular location">
    <subcellularLocation>
        <location evidence="2">Cytoplasm</location>
    </subcellularLocation>
    <subcellularLocation>
        <location evidence="1">Nucleus</location>
    </subcellularLocation>
</comment>
<accession>A0ABD0PL60</accession>
<feature type="non-terminal residue" evidence="8">
    <location>
        <position position="1"/>
    </location>
</feature>
<keyword evidence="5" id="KW-0802">TPR repeat</keyword>
<evidence type="ECO:0000256" key="6">
    <source>
        <dbReference type="ARBA" id="ARBA00023242"/>
    </source>
</evidence>
<evidence type="ECO:0000259" key="7">
    <source>
        <dbReference type="Pfam" id="PF23322"/>
    </source>
</evidence>
<feature type="domain" description="AIP/AIPL N-terminal FKBP-type PPIase" evidence="7">
    <location>
        <begin position="5"/>
        <end position="63"/>
    </location>
</feature>
<dbReference type="PANTHER" id="PTHR11242">
    <property type="entry name" value="ARYL HYDROCARBON RECEPTOR INTERACTING PROTEIN RELATED"/>
    <property type="match status" value="1"/>
</dbReference>
<keyword evidence="9" id="KW-1185">Reference proteome</keyword>
<dbReference type="GO" id="GO:0005737">
    <property type="term" value="C:cytoplasm"/>
    <property type="evidence" value="ECO:0007669"/>
    <property type="project" value="UniProtKB-SubCell"/>
</dbReference>
<dbReference type="EMBL" id="JAMKFB020000015">
    <property type="protein sequence ID" value="KAL0174490.1"/>
    <property type="molecule type" value="Genomic_DNA"/>
</dbReference>
<organism evidence="8 9">
    <name type="scientific">Cirrhinus mrigala</name>
    <name type="common">Mrigala</name>
    <dbReference type="NCBI Taxonomy" id="683832"/>
    <lineage>
        <taxon>Eukaryota</taxon>
        <taxon>Metazoa</taxon>
        <taxon>Chordata</taxon>
        <taxon>Craniata</taxon>
        <taxon>Vertebrata</taxon>
        <taxon>Euteleostomi</taxon>
        <taxon>Actinopterygii</taxon>
        <taxon>Neopterygii</taxon>
        <taxon>Teleostei</taxon>
        <taxon>Ostariophysi</taxon>
        <taxon>Cypriniformes</taxon>
        <taxon>Cyprinidae</taxon>
        <taxon>Labeoninae</taxon>
        <taxon>Labeonini</taxon>
        <taxon>Cirrhinus</taxon>
    </lineage>
</organism>
<sequence length="63" mass="7273">HTGLYPIVAKSLRRIAVGKDPVDWHIHTCGMANMFAYHSLGYDDLDELQKEPQPLYFVMELLK</sequence>
<evidence type="ECO:0000256" key="5">
    <source>
        <dbReference type="ARBA" id="ARBA00022803"/>
    </source>
</evidence>
<dbReference type="AlphaFoldDB" id="A0ABD0PL60"/>
<dbReference type="InterPro" id="IPR046357">
    <property type="entry name" value="PPIase_dom_sf"/>
</dbReference>
<evidence type="ECO:0000256" key="2">
    <source>
        <dbReference type="ARBA" id="ARBA00004496"/>
    </source>
</evidence>